<dbReference type="InterPro" id="IPR036890">
    <property type="entry name" value="HATPase_C_sf"/>
</dbReference>
<dbReference type="EMBL" id="BMHA01000004">
    <property type="protein sequence ID" value="GGI05142.1"/>
    <property type="molecule type" value="Genomic_DNA"/>
</dbReference>
<dbReference type="InterPro" id="IPR011712">
    <property type="entry name" value="Sig_transdc_His_kin_sub3_dim/P"/>
</dbReference>
<dbReference type="PANTHER" id="PTHR24421:SF59">
    <property type="entry name" value="OXYGEN SENSOR HISTIDINE KINASE NREB"/>
    <property type="match status" value="1"/>
</dbReference>
<dbReference type="PANTHER" id="PTHR24421">
    <property type="entry name" value="NITRATE/NITRITE SENSOR PROTEIN NARX-RELATED"/>
    <property type="match status" value="1"/>
</dbReference>
<feature type="transmembrane region" description="Helical" evidence="5">
    <location>
        <begin position="125"/>
        <end position="153"/>
    </location>
</feature>
<dbReference type="Proteomes" id="UP000650511">
    <property type="component" value="Unassembled WGS sequence"/>
</dbReference>
<feature type="coiled-coil region" evidence="4">
    <location>
        <begin position="215"/>
        <end position="242"/>
    </location>
</feature>
<feature type="transmembrane region" description="Helical" evidence="5">
    <location>
        <begin position="57"/>
        <end position="79"/>
    </location>
</feature>
<feature type="transmembrane region" description="Helical" evidence="5">
    <location>
        <begin position="94"/>
        <end position="113"/>
    </location>
</feature>
<evidence type="ECO:0000313" key="8">
    <source>
        <dbReference type="EMBL" id="GGI05142.1"/>
    </source>
</evidence>
<feature type="domain" description="Histidine kinase/HSP90-like ATPase" evidence="6">
    <location>
        <begin position="342"/>
        <end position="428"/>
    </location>
</feature>
<dbReference type="Pfam" id="PF02518">
    <property type="entry name" value="HATPase_c"/>
    <property type="match status" value="1"/>
</dbReference>
<dbReference type="InterPro" id="IPR050482">
    <property type="entry name" value="Sensor_HK_TwoCompSys"/>
</dbReference>
<accession>A0A8J3EX67</accession>
<dbReference type="GO" id="GO:0046983">
    <property type="term" value="F:protein dimerization activity"/>
    <property type="evidence" value="ECO:0007669"/>
    <property type="project" value="InterPro"/>
</dbReference>
<dbReference type="Pfam" id="PF07730">
    <property type="entry name" value="HisKA_3"/>
    <property type="match status" value="1"/>
</dbReference>
<keyword evidence="1" id="KW-0808">Transferase</keyword>
<feature type="transmembrane region" description="Helical" evidence="5">
    <location>
        <begin position="165"/>
        <end position="184"/>
    </location>
</feature>
<dbReference type="InterPro" id="IPR003594">
    <property type="entry name" value="HATPase_dom"/>
</dbReference>
<evidence type="ECO:0000256" key="3">
    <source>
        <dbReference type="ARBA" id="ARBA00023012"/>
    </source>
</evidence>
<keyword evidence="3" id="KW-0902">Two-component regulatory system</keyword>
<feature type="domain" description="Signal transduction histidine kinase subgroup 3 dimerisation and phosphoacceptor" evidence="7">
    <location>
        <begin position="244"/>
        <end position="306"/>
    </location>
</feature>
<reference evidence="8" key="1">
    <citation type="journal article" date="2014" name="Int. J. Syst. Evol. Microbiol.">
        <title>Complete genome sequence of Corynebacterium casei LMG S-19264T (=DSM 44701T), isolated from a smear-ripened cheese.</title>
        <authorList>
            <consortium name="US DOE Joint Genome Institute (JGI-PGF)"/>
            <person name="Walter F."/>
            <person name="Albersmeier A."/>
            <person name="Kalinowski J."/>
            <person name="Ruckert C."/>
        </authorList>
    </citation>
    <scope>NUCLEOTIDE SEQUENCE</scope>
    <source>
        <strain evidence="8">CGMCC 1.14988</strain>
    </source>
</reference>
<evidence type="ECO:0000259" key="6">
    <source>
        <dbReference type="Pfam" id="PF02518"/>
    </source>
</evidence>
<evidence type="ECO:0000256" key="1">
    <source>
        <dbReference type="ARBA" id="ARBA00022679"/>
    </source>
</evidence>
<dbReference type="SUPFAM" id="SSF55874">
    <property type="entry name" value="ATPase domain of HSP90 chaperone/DNA topoisomerase II/histidine kinase"/>
    <property type="match status" value="1"/>
</dbReference>
<dbReference type="Gene3D" id="3.30.565.10">
    <property type="entry name" value="Histidine kinase-like ATPase, C-terminal domain"/>
    <property type="match status" value="1"/>
</dbReference>
<dbReference type="Gene3D" id="1.20.5.1930">
    <property type="match status" value="1"/>
</dbReference>
<evidence type="ECO:0008006" key="10">
    <source>
        <dbReference type="Google" id="ProtNLM"/>
    </source>
</evidence>
<dbReference type="AlphaFoldDB" id="A0A8J3EX67"/>
<comment type="caution">
    <text evidence="8">The sequence shown here is derived from an EMBL/GenBank/DDBJ whole genome shotgun (WGS) entry which is preliminary data.</text>
</comment>
<dbReference type="GO" id="GO:0000155">
    <property type="term" value="F:phosphorelay sensor kinase activity"/>
    <property type="evidence" value="ECO:0007669"/>
    <property type="project" value="InterPro"/>
</dbReference>
<feature type="transmembrane region" description="Helical" evidence="5">
    <location>
        <begin position="191"/>
        <end position="209"/>
    </location>
</feature>
<sequence>MGDSCEDEGTRGGRRFDRRYGRACRRSCATGHEAGHDLWHSPTAVGGRRLARVDDTALERVSIATGLVASLAVGVPVALESSFGAGTLAGTAPGWWWAAYLVHLATLLGFDVLPARLVPLDARVLLAVQVLAGLVVFGLSMSFGFSAVLLVVSAASAAYVLGTRGAAWVVALQTGVVAVLLVAGDVGWTEMLLMTMVYGSFQAFAMLVVTGQVREAAARERLAEVNTQLEAAQAMLAADSRNEERLRIARELHDLVGHQLTALTLNLEVATHQHGPAQQAAVDRARGLAKELLGDVRAAVGELRHPAPSVRAAVEAIALQVPRPHVHVEVDDDVAVDPERAAALVRCLQEMVTNAVRHSDADNLWLRIEQDPTGTLTVSARDDGRGADRVVAGNGLTGMGERLGALGGELQWTTGPQQGFALAARLPATAAP</sequence>
<keyword evidence="5" id="KW-0472">Membrane</keyword>
<evidence type="ECO:0000256" key="2">
    <source>
        <dbReference type="ARBA" id="ARBA00022777"/>
    </source>
</evidence>
<organism evidence="8 9">
    <name type="scientific">Egicoccus halophilus</name>
    <dbReference type="NCBI Taxonomy" id="1670830"/>
    <lineage>
        <taxon>Bacteria</taxon>
        <taxon>Bacillati</taxon>
        <taxon>Actinomycetota</taxon>
        <taxon>Nitriliruptoria</taxon>
        <taxon>Egicoccales</taxon>
        <taxon>Egicoccaceae</taxon>
        <taxon>Egicoccus</taxon>
    </lineage>
</organism>
<keyword evidence="9" id="KW-1185">Reference proteome</keyword>
<keyword evidence="5" id="KW-0812">Transmembrane</keyword>
<evidence type="ECO:0000313" key="9">
    <source>
        <dbReference type="Proteomes" id="UP000650511"/>
    </source>
</evidence>
<reference evidence="8" key="2">
    <citation type="submission" date="2020-09" db="EMBL/GenBank/DDBJ databases">
        <authorList>
            <person name="Sun Q."/>
            <person name="Zhou Y."/>
        </authorList>
    </citation>
    <scope>NUCLEOTIDE SEQUENCE</scope>
    <source>
        <strain evidence="8">CGMCC 1.14988</strain>
    </source>
</reference>
<gene>
    <name evidence="8" type="ORF">GCM10011354_12620</name>
</gene>
<evidence type="ECO:0000259" key="7">
    <source>
        <dbReference type="Pfam" id="PF07730"/>
    </source>
</evidence>
<dbReference type="CDD" id="cd16917">
    <property type="entry name" value="HATPase_UhpB-NarQ-NarX-like"/>
    <property type="match status" value="1"/>
</dbReference>
<keyword evidence="2" id="KW-0418">Kinase</keyword>
<evidence type="ECO:0000256" key="5">
    <source>
        <dbReference type="SAM" id="Phobius"/>
    </source>
</evidence>
<name>A0A8J3EX67_9ACTN</name>
<dbReference type="GO" id="GO:0016020">
    <property type="term" value="C:membrane"/>
    <property type="evidence" value="ECO:0007669"/>
    <property type="project" value="InterPro"/>
</dbReference>
<proteinExistence type="predicted"/>
<protein>
    <recommendedName>
        <fullName evidence="10">Signal transduction histidine kinase</fullName>
    </recommendedName>
</protein>
<keyword evidence="5" id="KW-1133">Transmembrane helix</keyword>
<keyword evidence="4" id="KW-0175">Coiled coil</keyword>
<evidence type="ECO:0000256" key="4">
    <source>
        <dbReference type="SAM" id="Coils"/>
    </source>
</evidence>